<dbReference type="Pfam" id="PF01371">
    <property type="entry name" value="Trp_repressor"/>
    <property type="match status" value="1"/>
</dbReference>
<feature type="compositionally biased region" description="Basic and acidic residues" evidence="1">
    <location>
        <begin position="1"/>
        <end position="18"/>
    </location>
</feature>
<dbReference type="InterPro" id="IPR038116">
    <property type="entry name" value="TrpR-like_sf"/>
</dbReference>
<dbReference type="NCBIfam" id="TIGR02531">
    <property type="entry name" value="yecD_yerC"/>
    <property type="match status" value="1"/>
</dbReference>
<name>A0ABY4Z0G8_9MICO</name>
<reference evidence="2" key="1">
    <citation type="submission" date="2022-06" db="EMBL/GenBank/DDBJ databases">
        <title>Ornithinimicrobium HY1793.</title>
        <authorList>
            <person name="Huang Y."/>
        </authorList>
    </citation>
    <scope>NUCLEOTIDE SEQUENCE</scope>
    <source>
        <strain evidence="2">HY1793</strain>
    </source>
</reference>
<gene>
    <name evidence="2" type="ORF">NF556_10400</name>
</gene>
<keyword evidence="3" id="KW-1185">Reference proteome</keyword>
<proteinExistence type="predicted"/>
<protein>
    <submittedName>
        <fullName evidence="2">YerC/YecD family TrpR-related protein</fullName>
    </submittedName>
</protein>
<dbReference type="EMBL" id="CP099489">
    <property type="protein sequence ID" value="USQ82025.1"/>
    <property type="molecule type" value="Genomic_DNA"/>
</dbReference>
<sequence length="114" mass="12208">MKRRDTGQPRSASDELSPREQAQAALAQALASVEDPAQMADFLTDLCTPAELEALADRWSVVPLIEDGVSYRQVHEQTGVSVTTVGRVARCLEHGTGGYRAVLAHTRGAQPAHG</sequence>
<dbReference type="InterPro" id="IPR000831">
    <property type="entry name" value="Trp_repress"/>
</dbReference>
<dbReference type="PANTHER" id="PTHR40080">
    <property type="entry name" value="LMO1763 PROTEIN"/>
    <property type="match status" value="1"/>
</dbReference>
<dbReference type="InterPro" id="IPR013368">
    <property type="entry name" value="YecD_YerC"/>
</dbReference>
<dbReference type="RefSeq" id="WP_252595582.1">
    <property type="nucleotide sequence ID" value="NZ_CP099489.1"/>
</dbReference>
<accession>A0ABY4Z0G8</accession>
<evidence type="ECO:0000256" key="1">
    <source>
        <dbReference type="SAM" id="MobiDB-lite"/>
    </source>
</evidence>
<dbReference type="Gene3D" id="1.10.1270.10">
    <property type="entry name" value="TrpR-like"/>
    <property type="match status" value="1"/>
</dbReference>
<dbReference type="Proteomes" id="UP001056455">
    <property type="component" value="Chromosome"/>
</dbReference>
<evidence type="ECO:0000313" key="3">
    <source>
        <dbReference type="Proteomes" id="UP001056455"/>
    </source>
</evidence>
<dbReference type="InterPro" id="IPR010921">
    <property type="entry name" value="Trp_repressor/repl_initiator"/>
</dbReference>
<feature type="region of interest" description="Disordered" evidence="1">
    <location>
        <begin position="1"/>
        <end position="27"/>
    </location>
</feature>
<dbReference type="PANTHER" id="PTHR40080:SF1">
    <property type="entry name" value="TRPR-LIKE PROTEIN YERC_YECD"/>
    <property type="match status" value="1"/>
</dbReference>
<organism evidence="2 3">
    <name type="scientific">Ornithinimicrobium faecis</name>
    <dbReference type="NCBI Taxonomy" id="2934158"/>
    <lineage>
        <taxon>Bacteria</taxon>
        <taxon>Bacillati</taxon>
        <taxon>Actinomycetota</taxon>
        <taxon>Actinomycetes</taxon>
        <taxon>Micrococcales</taxon>
        <taxon>Ornithinimicrobiaceae</taxon>
        <taxon>Ornithinimicrobium</taxon>
    </lineage>
</organism>
<dbReference type="SUPFAM" id="SSF48295">
    <property type="entry name" value="TrpR-like"/>
    <property type="match status" value="1"/>
</dbReference>
<evidence type="ECO:0000313" key="2">
    <source>
        <dbReference type="EMBL" id="USQ82025.1"/>
    </source>
</evidence>